<dbReference type="GO" id="GO:0019867">
    <property type="term" value="C:outer membrane"/>
    <property type="evidence" value="ECO:0007669"/>
    <property type="project" value="InterPro"/>
</dbReference>
<dbReference type="Gene3D" id="3.10.20.310">
    <property type="entry name" value="membrane protein fhac"/>
    <property type="match status" value="1"/>
</dbReference>
<feature type="chain" id="PRO_5011728329" description="POTRA domain-containing protein" evidence="3">
    <location>
        <begin position="28"/>
        <end position="439"/>
    </location>
</feature>
<organism evidence="5 6">
    <name type="scientific">Robiginitalea myxolifaciens</name>
    <dbReference type="NCBI Taxonomy" id="400055"/>
    <lineage>
        <taxon>Bacteria</taxon>
        <taxon>Pseudomonadati</taxon>
        <taxon>Bacteroidota</taxon>
        <taxon>Flavobacteriia</taxon>
        <taxon>Flavobacteriales</taxon>
        <taxon>Flavobacteriaceae</taxon>
        <taxon>Robiginitalea</taxon>
    </lineage>
</organism>
<dbReference type="InterPro" id="IPR034746">
    <property type="entry name" value="POTRA"/>
</dbReference>
<feature type="signal peptide" evidence="3">
    <location>
        <begin position="1"/>
        <end position="27"/>
    </location>
</feature>
<protein>
    <recommendedName>
        <fullName evidence="4">POTRA domain-containing protein</fullName>
    </recommendedName>
</protein>
<dbReference type="Proteomes" id="UP000199534">
    <property type="component" value="Unassembled WGS sequence"/>
</dbReference>
<accession>A0A1I6H2R3</accession>
<feature type="domain" description="POTRA" evidence="4">
    <location>
        <begin position="42"/>
        <end position="112"/>
    </location>
</feature>
<evidence type="ECO:0000256" key="1">
    <source>
        <dbReference type="ARBA" id="ARBA00004370"/>
    </source>
</evidence>
<dbReference type="RefSeq" id="WP_245759808.1">
    <property type="nucleotide sequence ID" value="NZ_FOYQ01000002.1"/>
</dbReference>
<evidence type="ECO:0000313" key="5">
    <source>
        <dbReference type="EMBL" id="SFR48692.1"/>
    </source>
</evidence>
<name>A0A1I6H2R3_9FLAO</name>
<reference evidence="5 6" key="1">
    <citation type="submission" date="2016-10" db="EMBL/GenBank/DDBJ databases">
        <authorList>
            <person name="de Groot N.N."/>
        </authorList>
    </citation>
    <scope>NUCLEOTIDE SEQUENCE [LARGE SCALE GENOMIC DNA]</scope>
    <source>
        <strain evidence="5 6">DSM 21019</strain>
    </source>
</reference>
<evidence type="ECO:0000256" key="3">
    <source>
        <dbReference type="SAM" id="SignalP"/>
    </source>
</evidence>
<dbReference type="AlphaFoldDB" id="A0A1I6H2R3"/>
<dbReference type="EMBL" id="FOYQ01000002">
    <property type="protein sequence ID" value="SFR48692.1"/>
    <property type="molecule type" value="Genomic_DNA"/>
</dbReference>
<dbReference type="STRING" id="400055.SAMN04490243_2147"/>
<evidence type="ECO:0000256" key="2">
    <source>
        <dbReference type="ARBA" id="ARBA00023136"/>
    </source>
</evidence>
<evidence type="ECO:0000259" key="4">
    <source>
        <dbReference type="PROSITE" id="PS51779"/>
    </source>
</evidence>
<dbReference type="Pfam" id="PF07244">
    <property type="entry name" value="POTRA"/>
    <property type="match status" value="1"/>
</dbReference>
<keyword evidence="6" id="KW-1185">Reference proteome</keyword>
<sequence>MIVNIRRHVYPILLAVSSLLQTVPCVAQEVSSSYGLQHDAKILIDSIAFEGNRRTQTSALRKVVRIRKGDSVDAAIIAQEVERLKRLPSLAHVEFELRGENRDILLFLLEENFTLIPFANFYTSDNDEFAFRIGLQEFNAFGRNITLGAFYQRDIFDSYGLQFRAPFLFSRHLGLAVNWTSLVTQEPVFLDSGTADYRYSNRSFEVLGLYQINFKNRLELGINYFTEDYAYLQGATDPNVPQDLKVNKSLVKFIFDHNGLRYHYHYLSGFRSILNVQYVHSRDSGQLPDFWIGFNDFLYFARVGQRGNWANRLRLGLADNDPTPFAPFAVDNNLNIRGVGNTIDRGTAAIVLNTEYRHTLIEKDWFVLQGNVFVDGGSWRNPGGDFGDLTERNNLRIYPGIGLRFIHKRIFNAIFRIDYGHGITPDAAKGIVFGVGQYF</sequence>
<dbReference type="PROSITE" id="PS51779">
    <property type="entry name" value="POTRA"/>
    <property type="match status" value="1"/>
</dbReference>
<evidence type="ECO:0000313" key="6">
    <source>
        <dbReference type="Proteomes" id="UP000199534"/>
    </source>
</evidence>
<dbReference type="InterPro" id="IPR010827">
    <property type="entry name" value="BamA/TamA_POTRA"/>
</dbReference>
<gene>
    <name evidence="5" type="ORF">SAMN04490243_2147</name>
</gene>
<keyword evidence="2" id="KW-0472">Membrane</keyword>
<keyword evidence="3" id="KW-0732">Signal</keyword>
<proteinExistence type="predicted"/>
<comment type="subcellular location">
    <subcellularLocation>
        <location evidence="1">Membrane</location>
    </subcellularLocation>
</comment>